<dbReference type="Gene3D" id="3.90.1150.10">
    <property type="entry name" value="Aspartate Aminotransferase, domain 1"/>
    <property type="match status" value="1"/>
</dbReference>
<dbReference type="PANTHER" id="PTHR48097">
    <property type="entry name" value="L-THREONINE ALDOLASE-RELATED"/>
    <property type="match status" value="1"/>
</dbReference>
<name>A0A4R4Z3N9_9ACTN</name>
<proteinExistence type="inferred from homology"/>
<evidence type="ECO:0000313" key="5">
    <source>
        <dbReference type="EMBL" id="TDD52628.1"/>
    </source>
</evidence>
<dbReference type="InterPro" id="IPR015424">
    <property type="entry name" value="PyrdxlP-dep_Trfase"/>
</dbReference>
<dbReference type="InterPro" id="IPR015422">
    <property type="entry name" value="PyrdxlP-dep_Trfase_small"/>
</dbReference>
<dbReference type="OrthoDB" id="9774495at2"/>
<evidence type="ECO:0000256" key="1">
    <source>
        <dbReference type="ARBA" id="ARBA00001933"/>
    </source>
</evidence>
<evidence type="ECO:0000256" key="2">
    <source>
        <dbReference type="ARBA" id="ARBA00006966"/>
    </source>
</evidence>
<dbReference type="GO" id="GO:0006545">
    <property type="term" value="P:glycine biosynthetic process"/>
    <property type="evidence" value="ECO:0007669"/>
    <property type="project" value="TreeGrafter"/>
</dbReference>
<dbReference type="GO" id="GO:0008732">
    <property type="term" value="F:L-allo-threonine aldolase activity"/>
    <property type="evidence" value="ECO:0007669"/>
    <property type="project" value="TreeGrafter"/>
</dbReference>
<dbReference type="Pfam" id="PF01212">
    <property type="entry name" value="Beta_elim_lyase"/>
    <property type="match status" value="1"/>
</dbReference>
<accession>A0A4R4Z3N9</accession>
<dbReference type="Gene3D" id="3.40.640.10">
    <property type="entry name" value="Type I PLP-dependent aspartate aminotransferase-like (Major domain)"/>
    <property type="match status" value="1"/>
</dbReference>
<evidence type="ECO:0000259" key="4">
    <source>
        <dbReference type="Pfam" id="PF01212"/>
    </source>
</evidence>
<dbReference type="GO" id="GO:0006567">
    <property type="term" value="P:L-threonine catabolic process"/>
    <property type="evidence" value="ECO:0007669"/>
    <property type="project" value="TreeGrafter"/>
</dbReference>
<dbReference type="InterPro" id="IPR001597">
    <property type="entry name" value="ArAA_b-elim_lyase/Thr_aldolase"/>
</dbReference>
<feature type="domain" description="Aromatic amino acid beta-eliminating lyase/threonine aldolase" evidence="4">
    <location>
        <begin position="15"/>
        <end position="256"/>
    </location>
</feature>
<keyword evidence="6" id="KW-1185">Reference proteome</keyword>
<dbReference type="AlphaFoldDB" id="A0A4R4Z3N9"/>
<dbReference type="Proteomes" id="UP000295302">
    <property type="component" value="Unassembled WGS sequence"/>
</dbReference>
<dbReference type="GO" id="GO:0005829">
    <property type="term" value="C:cytosol"/>
    <property type="evidence" value="ECO:0007669"/>
    <property type="project" value="TreeGrafter"/>
</dbReference>
<evidence type="ECO:0000256" key="3">
    <source>
        <dbReference type="ARBA" id="ARBA00022898"/>
    </source>
</evidence>
<sequence length="327" mass="35557">MLALVDDDTPPGAPQAALERRLAELLGKEAALYFPTGTMAQQVALRVHAETRGRFAFAAHPQTHLDVWEMQGYAAVHGLRLHRAGDRHELMTLADLDAVAEPPAAVVWELPQRDLGGLLPEWDDLRAQIDLARSRGAAAHMDGARLWEAQTCYRRPHSEIAGLFDTVYVSLYKALLGVSGGVLLGDAEFVGAAGVWLTRLGGRTPDPWPQALAALDGLDRLLPRMDAFREHAIALAAAINADGVAYAYPDPPQTPMFHVHLPAGRREVERAGAALAAEREVELFPRVRSAPDPRRSSFEVTVGENAMEFTPAEVAALVRELVERAAD</sequence>
<dbReference type="InterPro" id="IPR015421">
    <property type="entry name" value="PyrdxlP-dep_Trfase_major"/>
</dbReference>
<comment type="similarity">
    <text evidence="2">Belongs to the threonine aldolase family.</text>
</comment>
<keyword evidence="3" id="KW-0663">Pyridoxal phosphate</keyword>
<organism evidence="5 6">
    <name type="scientific">Nonomuraea terrae</name>
    <dbReference type="NCBI Taxonomy" id="2530383"/>
    <lineage>
        <taxon>Bacteria</taxon>
        <taxon>Bacillati</taxon>
        <taxon>Actinomycetota</taxon>
        <taxon>Actinomycetes</taxon>
        <taxon>Streptosporangiales</taxon>
        <taxon>Streptosporangiaceae</taxon>
        <taxon>Nonomuraea</taxon>
    </lineage>
</organism>
<dbReference type="SUPFAM" id="SSF53383">
    <property type="entry name" value="PLP-dependent transferases"/>
    <property type="match status" value="1"/>
</dbReference>
<reference evidence="5 6" key="1">
    <citation type="submission" date="2019-03" db="EMBL/GenBank/DDBJ databases">
        <title>Draft genome sequences of novel Actinobacteria.</title>
        <authorList>
            <person name="Sahin N."/>
            <person name="Ay H."/>
            <person name="Saygin H."/>
        </authorList>
    </citation>
    <scope>NUCLEOTIDE SEQUENCE [LARGE SCALE GENOMIC DNA]</scope>
    <source>
        <strain evidence="5 6">CH32</strain>
    </source>
</reference>
<comment type="caution">
    <text evidence="5">The sequence shown here is derived from an EMBL/GenBank/DDBJ whole genome shotgun (WGS) entry which is preliminary data.</text>
</comment>
<comment type="cofactor">
    <cofactor evidence="1">
        <name>pyridoxal 5'-phosphate</name>
        <dbReference type="ChEBI" id="CHEBI:597326"/>
    </cofactor>
</comment>
<dbReference type="PANTHER" id="PTHR48097:SF9">
    <property type="entry name" value="L-THREONINE ALDOLASE"/>
    <property type="match status" value="1"/>
</dbReference>
<evidence type="ECO:0000313" key="6">
    <source>
        <dbReference type="Proteomes" id="UP000295302"/>
    </source>
</evidence>
<gene>
    <name evidence="5" type="ORF">E1286_08865</name>
</gene>
<protein>
    <submittedName>
        <fullName evidence="5">Threonine aldolase</fullName>
    </submittedName>
</protein>
<dbReference type="EMBL" id="SMKQ01000016">
    <property type="protein sequence ID" value="TDD52628.1"/>
    <property type="molecule type" value="Genomic_DNA"/>
</dbReference>